<evidence type="ECO:0000256" key="7">
    <source>
        <dbReference type="ARBA" id="ARBA00029480"/>
    </source>
</evidence>
<evidence type="ECO:0000256" key="6">
    <source>
        <dbReference type="ARBA" id="ARBA00023242"/>
    </source>
</evidence>
<keyword evidence="3" id="KW-0040">ANK repeat</keyword>
<evidence type="ECO:0000313" key="10">
    <source>
        <dbReference type="Proteomes" id="UP000694865"/>
    </source>
</evidence>
<sequence>MLLVNRKKVKYRRDGHCWKKRKDGKTTREDHMKLKVNGVECIYGLYVHSAIVPTFHRRCYWLLQNPDTVLVHYLNAPSPDDPKSSAMTICPCPDKKGWTKESLIAQIKPMFNGVQLPVNGRETTVDSAVEGIVQKFLGPSSSKQSSVSSYPACVCHGTTQTVKVEKRPTRRAPSKAEDKTSTTAVTGSMSSMTSSIQPLSFTNIAFPLQQTMTTIPVTTITGRAVSTIPVTTVAHIITNPANHQNIMLNLPGHLKANNIQQQQRPGTVVLGSSNVLHNGLPATVVTSVPVCTQQSPNPVIMSSVPINTAPCTSTQSFIKHEGHSSCSACGSLIPQNTSAAISRPHSNHVMDSEMREETDGQDAMESLNSTENLQSSQSTVTTNQSTDMSALNNNSRQSTELSYLQRTNQSMRDMPMSVSETSQSQHTSDVMSMINNSISQSEGKDLESFEMTNDEIQQTLMANLHQHSSNLVEENSLDSFDLLTSSTTTGDIDFNNFDAFDILDGQLADLLPNLHESTTNNQTNLGRGNSTVHSKDPVTTFQVNQNASQGHDNEAFSIDDVNQVENSYNNHPAPAISMVTETENRREIVEVTDFSPEWSYPEGGIKVLVTGPWNTSSSVYTCVFDGFSVPAALIQNGVLRCYCPAHETGLIPLEVSQNGRIISGTVMFEYKARSMPQRSSTQQEWLSLDENQFKMAILERLEQIENRMSNKESNEENH</sequence>
<feature type="region of interest" description="Disordered" evidence="8">
    <location>
        <begin position="339"/>
        <end position="400"/>
    </location>
</feature>
<dbReference type="GeneID" id="100372496"/>
<dbReference type="InterPro" id="IPR002909">
    <property type="entry name" value="IPT_dom"/>
</dbReference>
<keyword evidence="4" id="KW-0010">Activator</keyword>
<keyword evidence="6" id="KW-0539">Nucleus</keyword>
<comment type="subcellular location">
    <subcellularLocation>
        <location evidence="1">Nucleus</location>
    </subcellularLocation>
</comment>
<evidence type="ECO:0000256" key="3">
    <source>
        <dbReference type="ARBA" id="ARBA00023043"/>
    </source>
</evidence>
<dbReference type="SUPFAM" id="SSF81296">
    <property type="entry name" value="E set domains"/>
    <property type="match status" value="1"/>
</dbReference>
<dbReference type="PROSITE" id="PS51437">
    <property type="entry name" value="CG_1"/>
    <property type="match status" value="1"/>
</dbReference>
<reference evidence="11" key="1">
    <citation type="submission" date="2025-08" db="UniProtKB">
        <authorList>
            <consortium name="RefSeq"/>
        </authorList>
    </citation>
    <scope>IDENTIFICATION</scope>
    <source>
        <tissue evidence="11">Testes</tissue>
    </source>
</reference>
<accession>A0ABM0MX25</accession>
<feature type="compositionally biased region" description="Basic and acidic residues" evidence="8">
    <location>
        <begin position="348"/>
        <end position="358"/>
    </location>
</feature>
<proteinExistence type="inferred from homology"/>
<evidence type="ECO:0000256" key="2">
    <source>
        <dbReference type="ARBA" id="ARBA00008267"/>
    </source>
</evidence>
<feature type="domain" description="CG-1" evidence="9">
    <location>
        <begin position="1"/>
        <end position="82"/>
    </location>
</feature>
<dbReference type="PANTHER" id="PTHR23335">
    <property type="entry name" value="CALMODULIN-BINDING TRANSCRIPTION ACTIVATOR CAMTA"/>
    <property type="match status" value="1"/>
</dbReference>
<evidence type="ECO:0000256" key="5">
    <source>
        <dbReference type="ARBA" id="ARBA00023163"/>
    </source>
</evidence>
<comment type="similarity">
    <text evidence="2">Belongs to the CAMTA family.</text>
</comment>
<evidence type="ECO:0000313" key="11">
    <source>
        <dbReference type="RefSeq" id="XP_006824566.1"/>
    </source>
</evidence>
<dbReference type="InterPro" id="IPR005559">
    <property type="entry name" value="CG-1_dom"/>
</dbReference>
<name>A0ABM0MX25_SACKO</name>
<evidence type="ECO:0000256" key="4">
    <source>
        <dbReference type="ARBA" id="ARBA00023159"/>
    </source>
</evidence>
<dbReference type="RefSeq" id="XP_006824566.1">
    <property type="nucleotide sequence ID" value="XM_006824503.1"/>
</dbReference>
<feature type="region of interest" description="Disordered" evidence="8">
    <location>
        <begin position="165"/>
        <end position="189"/>
    </location>
</feature>
<dbReference type="PANTHER" id="PTHR23335:SF1">
    <property type="entry name" value="CALMODULIN-BINDING TRANSCRIPTION ACTIVATOR, ISOFORM F"/>
    <property type="match status" value="1"/>
</dbReference>
<gene>
    <name evidence="11" type="primary">LOC100372496</name>
</gene>
<feature type="non-terminal residue" evidence="11">
    <location>
        <position position="718"/>
    </location>
</feature>
<dbReference type="InterPro" id="IPR013783">
    <property type="entry name" value="Ig-like_fold"/>
</dbReference>
<feature type="compositionally biased region" description="Polar residues" evidence="8">
    <location>
        <begin position="387"/>
        <end position="400"/>
    </location>
</feature>
<dbReference type="InterPro" id="IPR014756">
    <property type="entry name" value="Ig_E-set"/>
</dbReference>
<evidence type="ECO:0000259" key="9">
    <source>
        <dbReference type="PROSITE" id="PS51437"/>
    </source>
</evidence>
<dbReference type="Pfam" id="PF03859">
    <property type="entry name" value="CG-1"/>
    <property type="match status" value="1"/>
</dbReference>
<organism evidence="10 11">
    <name type="scientific">Saccoglossus kowalevskii</name>
    <name type="common">Acorn worm</name>
    <dbReference type="NCBI Taxonomy" id="10224"/>
    <lineage>
        <taxon>Eukaryota</taxon>
        <taxon>Metazoa</taxon>
        <taxon>Hemichordata</taxon>
        <taxon>Enteropneusta</taxon>
        <taxon>Harrimaniidae</taxon>
        <taxon>Saccoglossus</taxon>
    </lineage>
</organism>
<dbReference type="SMART" id="SM01076">
    <property type="entry name" value="CG-1"/>
    <property type="match status" value="1"/>
</dbReference>
<keyword evidence="5" id="KW-0804">Transcription</keyword>
<dbReference type="Pfam" id="PF01833">
    <property type="entry name" value="TIG"/>
    <property type="match status" value="1"/>
</dbReference>
<dbReference type="Proteomes" id="UP000694865">
    <property type="component" value="Unplaced"/>
</dbReference>
<evidence type="ECO:0000256" key="8">
    <source>
        <dbReference type="SAM" id="MobiDB-lite"/>
    </source>
</evidence>
<protein>
    <submittedName>
        <fullName evidence="11">Calmodulin-binding transcription activator 1-like</fullName>
    </submittedName>
</protein>
<dbReference type="Gene3D" id="2.60.40.10">
    <property type="entry name" value="Immunoglobulins"/>
    <property type="match status" value="1"/>
</dbReference>
<keyword evidence="10" id="KW-1185">Reference proteome</keyword>
<feature type="compositionally biased region" description="Low complexity" evidence="8">
    <location>
        <begin position="374"/>
        <end position="386"/>
    </location>
</feature>
<evidence type="ECO:0000256" key="1">
    <source>
        <dbReference type="ARBA" id="ARBA00004123"/>
    </source>
</evidence>
<comment type="subunit">
    <text evidence="7">May interact with calmodulin.</text>
</comment>